<dbReference type="EMBL" id="AGCU01007509">
    <property type="status" value="NOT_ANNOTATED_CDS"/>
    <property type="molecule type" value="Genomic_DNA"/>
</dbReference>
<evidence type="ECO:0000256" key="4">
    <source>
        <dbReference type="ARBA" id="ARBA00023180"/>
    </source>
</evidence>
<reference evidence="9" key="1">
    <citation type="submission" date="2011-10" db="EMBL/GenBank/DDBJ databases">
        <authorList>
            <consortium name="Soft-shell Turtle Genome Consortium"/>
        </authorList>
    </citation>
    <scope>NUCLEOTIDE SEQUENCE [LARGE SCALE GENOMIC DNA]</scope>
    <source>
        <strain evidence="9">Daiwa-1</strain>
    </source>
</reference>
<dbReference type="GO" id="GO:0009897">
    <property type="term" value="C:external side of plasma membrane"/>
    <property type="evidence" value="ECO:0007669"/>
    <property type="project" value="Ensembl"/>
</dbReference>
<dbReference type="InterPro" id="IPR013783">
    <property type="entry name" value="Ig-like_fold"/>
</dbReference>
<name>K7G039_PELSI</name>
<accession>K7G039</accession>
<feature type="compositionally biased region" description="Basic and acidic residues" evidence="5">
    <location>
        <begin position="580"/>
        <end position="597"/>
    </location>
</feature>
<feature type="region of interest" description="Disordered" evidence="5">
    <location>
        <begin position="573"/>
        <end position="597"/>
    </location>
</feature>
<keyword evidence="9" id="KW-1185">Reference proteome</keyword>
<dbReference type="Proteomes" id="UP000007267">
    <property type="component" value="Unassembled WGS sequence"/>
</dbReference>
<feature type="transmembrane region" description="Helical" evidence="6">
    <location>
        <begin position="510"/>
        <end position="533"/>
    </location>
</feature>
<sequence>VVEVELGETARIKCNVSSPGESNYDEINWFYVSTSPREGGESAEIDRQIPKRVFQEDTEYKGRVEMEDFTLVIRRVTLQDTRTFKCQVKAGSSVVAEMQTQLHVYKTPEPPEIQVNDAGISVTSHELCLLPPARCPGPDPCLGCCFSRNPGASRDSGERRRHLCDESRDPKGGVGAAGASRGSPIAVPSQGSKSPPPHPLVCPHGHPQRSRLHQGPSRLPPPPDPTEKLRLEVQAPQPEVQEGEEVRLRCEGDGNPPPEYTLLKVKVSEGAGRLAGAGRALGSPRPADLEGIKITPEGPIQLQEGDALALTCDARGSKPLEFRYLEGIKITPEGPIQLQEGDALALTCDARGSKPLEFRWKKEKKGKLLGKSRQLKLSNVTHESSGSYSCEVAVAGVPGLAHSRQVYVGVHVGPAPPHISAKDSLVPVQQNEMVTLTCKAAALPEPTITWTVGGKVQNHSDHHRALSNLTVQVTSELLRSGVTCTATNKFGSSNHHIKLQLKRKSQESKGVIIVAVIVCILVIAVLGAVLYFLHKKGKIPCGRTGKQDITRPDARKEEIVVEVKSDKLPEEAGLLQGANGEKRPAGDQAEKYIDLRN</sequence>
<dbReference type="AlphaFoldDB" id="K7G039"/>
<dbReference type="EMBL" id="AGCU01007510">
    <property type="status" value="NOT_ANNOTATED_CDS"/>
    <property type="molecule type" value="Genomic_DNA"/>
</dbReference>
<dbReference type="Ensembl" id="ENSPSIT00000013713.1">
    <property type="protein sequence ID" value="ENSPSIP00000013649.1"/>
    <property type="gene ID" value="ENSPSIG00000012156.1"/>
</dbReference>
<evidence type="ECO:0000256" key="6">
    <source>
        <dbReference type="SAM" id="Phobius"/>
    </source>
</evidence>
<dbReference type="eggNOG" id="ENOG502QV1U">
    <property type="taxonomic scope" value="Eukaryota"/>
</dbReference>
<dbReference type="EMBL" id="AGCU01007511">
    <property type="status" value="NOT_ANNOTATED_CDS"/>
    <property type="molecule type" value="Genomic_DNA"/>
</dbReference>
<dbReference type="SMART" id="SM00409">
    <property type="entry name" value="IG"/>
    <property type="match status" value="3"/>
</dbReference>
<dbReference type="OMA" id="VEMEDFT"/>
<dbReference type="Pfam" id="PF13927">
    <property type="entry name" value="Ig_3"/>
    <property type="match status" value="2"/>
</dbReference>
<dbReference type="SMART" id="SM00408">
    <property type="entry name" value="IGc2"/>
    <property type="match status" value="2"/>
</dbReference>
<organism evidence="8 9">
    <name type="scientific">Pelodiscus sinensis</name>
    <name type="common">Chinese softshell turtle</name>
    <name type="synonym">Trionyx sinensis</name>
    <dbReference type="NCBI Taxonomy" id="13735"/>
    <lineage>
        <taxon>Eukaryota</taxon>
        <taxon>Metazoa</taxon>
        <taxon>Chordata</taxon>
        <taxon>Craniata</taxon>
        <taxon>Vertebrata</taxon>
        <taxon>Euteleostomi</taxon>
        <taxon>Archelosauria</taxon>
        <taxon>Testudinata</taxon>
        <taxon>Testudines</taxon>
        <taxon>Cryptodira</taxon>
        <taxon>Trionychia</taxon>
        <taxon>Trionychidae</taxon>
        <taxon>Pelodiscus</taxon>
    </lineage>
</organism>
<comment type="subcellular location">
    <subcellularLocation>
        <location evidence="1">Membrane</location>
        <topology evidence="1">Single-pass type I membrane protein</topology>
    </subcellularLocation>
</comment>
<evidence type="ECO:0000256" key="3">
    <source>
        <dbReference type="ARBA" id="ARBA00022989"/>
    </source>
</evidence>
<dbReference type="STRING" id="13735.ENSPSIP00000013649"/>
<dbReference type="EMBL" id="AGCU01007512">
    <property type="status" value="NOT_ANNOTATED_CDS"/>
    <property type="molecule type" value="Genomic_DNA"/>
</dbReference>
<evidence type="ECO:0000256" key="1">
    <source>
        <dbReference type="ARBA" id="ARBA00004479"/>
    </source>
</evidence>
<proteinExistence type="predicted"/>
<feature type="domain" description="Ig-like" evidence="7">
    <location>
        <begin position="326"/>
        <end position="407"/>
    </location>
</feature>
<evidence type="ECO:0000256" key="5">
    <source>
        <dbReference type="SAM" id="MobiDB-lite"/>
    </source>
</evidence>
<dbReference type="InterPro" id="IPR003599">
    <property type="entry name" value="Ig_sub"/>
</dbReference>
<dbReference type="PANTHER" id="PTHR11973:SF18">
    <property type="entry name" value="CELL SURFACE GLYCOPROTEIN MUC18"/>
    <property type="match status" value="1"/>
</dbReference>
<dbReference type="EMBL" id="AGCU01007514">
    <property type="status" value="NOT_ANNOTATED_CDS"/>
    <property type="molecule type" value="Genomic_DNA"/>
</dbReference>
<dbReference type="PANTHER" id="PTHR11973">
    <property type="entry name" value="CELL SURFACE GLYCOPROTEIN MUC18-RELATED"/>
    <property type="match status" value="1"/>
</dbReference>
<evidence type="ECO:0000256" key="2">
    <source>
        <dbReference type="ARBA" id="ARBA00022692"/>
    </source>
</evidence>
<dbReference type="Pfam" id="PF07686">
    <property type="entry name" value="V-set"/>
    <property type="match status" value="1"/>
</dbReference>
<dbReference type="HOGENOM" id="CLU_028888_3_0_1"/>
<keyword evidence="6" id="KW-0472">Membrane</keyword>
<dbReference type="GO" id="GO:0005055">
    <property type="term" value="F:laminin receptor activity"/>
    <property type="evidence" value="ECO:0007669"/>
    <property type="project" value="TreeGrafter"/>
</dbReference>
<gene>
    <name evidence="8" type="primary">MCAM</name>
</gene>
<keyword evidence="4" id="KW-0325">Glycoprotein</keyword>
<dbReference type="InterPro" id="IPR051116">
    <property type="entry name" value="Surface_Rcpt/Adhesion_Mol"/>
</dbReference>
<protein>
    <submittedName>
        <fullName evidence="8">Melanoma cell adhesion molecule</fullName>
    </submittedName>
</protein>
<feature type="compositionally biased region" description="Basic and acidic residues" evidence="5">
    <location>
        <begin position="155"/>
        <end position="171"/>
    </location>
</feature>
<dbReference type="Gene3D" id="2.60.40.10">
    <property type="entry name" value="Immunoglobulins"/>
    <property type="match status" value="3"/>
</dbReference>
<dbReference type="InterPro" id="IPR007110">
    <property type="entry name" value="Ig-like_dom"/>
</dbReference>
<dbReference type="EMBL" id="AGCU01007513">
    <property type="status" value="NOT_ANNOTATED_CDS"/>
    <property type="molecule type" value="Genomic_DNA"/>
</dbReference>
<dbReference type="InterPro" id="IPR036179">
    <property type="entry name" value="Ig-like_dom_sf"/>
</dbReference>
<keyword evidence="2 6" id="KW-0812">Transmembrane</keyword>
<dbReference type="SUPFAM" id="SSF48726">
    <property type="entry name" value="Immunoglobulin"/>
    <property type="match status" value="4"/>
</dbReference>
<reference evidence="9" key="2">
    <citation type="journal article" date="2013" name="Nat. Genet.">
        <title>The draft genomes of soft-shell turtle and green sea turtle yield insights into the development and evolution of the turtle-specific body plan.</title>
        <authorList>
            <person name="Wang Z."/>
            <person name="Pascual-Anaya J."/>
            <person name="Zadissa A."/>
            <person name="Li W."/>
            <person name="Niimura Y."/>
            <person name="Huang Z."/>
            <person name="Li C."/>
            <person name="White S."/>
            <person name="Xiong Z."/>
            <person name="Fang D."/>
            <person name="Wang B."/>
            <person name="Ming Y."/>
            <person name="Chen Y."/>
            <person name="Zheng Y."/>
            <person name="Kuraku S."/>
            <person name="Pignatelli M."/>
            <person name="Herrero J."/>
            <person name="Beal K."/>
            <person name="Nozawa M."/>
            <person name="Li Q."/>
            <person name="Wang J."/>
            <person name="Zhang H."/>
            <person name="Yu L."/>
            <person name="Shigenobu S."/>
            <person name="Wang J."/>
            <person name="Liu J."/>
            <person name="Flicek P."/>
            <person name="Searle S."/>
            <person name="Wang J."/>
            <person name="Kuratani S."/>
            <person name="Yin Y."/>
            <person name="Aken B."/>
            <person name="Zhang G."/>
            <person name="Irie N."/>
        </authorList>
    </citation>
    <scope>NUCLEOTIDE SEQUENCE [LARGE SCALE GENOMIC DNA]</scope>
    <source>
        <strain evidence="9">Daiwa-1</strain>
    </source>
</reference>
<reference evidence="8" key="3">
    <citation type="submission" date="2025-08" db="UniProtKB">
        <authorList>
            <consortium name="Ensembl"/>
        </authorList>
    </citation>
    <scope>IDENTIFICATION</scope>
</reference>
<dbReference type="PROSITE" id="PS50835">
    <property type="entry name" value="IG_LIKE"/>
    <property type="match status" value="3"/>
</dbReference>
<dbReference type="CDD" id="cd00096">
    <property type="entry name" value="Ig"/>
    <property type="match status" value="1"/>
</dbReference>
<reference evidence="8" key="4">
    <citation type="submission" date="2025-09" db="UniProtKB">
        <authorList>
            <consortium name="Ensembl"/>
        </authorList>
    </citation>
    <scope>IDENTIFICATION</scope>
</reference>
<dbReference type="GO" id="GO:0003094">
    <property type="term" value="P:glomerular filtration"/>
    <property type="evidence" value="ECO:0007669"/>
    <property type="project" value="Ensembl"/>
</dbReference>
<feature type="region of interest" description="Disordered" evidence="5">
    <location>
        <begin position="151"/>
        <end position="257"/>
    </location>
</feature>
<evidence type="ECO:0000259" key="7">
    <source>
        <dbReference type="PROSITE" id="PS50835"/>
    </source>
</evidence>
<evidence type="ECO:0000313" key="9">
    <source>
        <dbReference type="Proteomes" id="UP000007267"/>
    </source>
</evidence>
<feature type="domain" description="Ig-like" evidence="7">
    <location>
        <begin position="417"/>
        <end position="500"/>
    </location>
</feature>
<feature type="domain" description="Ig-like" evidence="7">
    <location>
        <begin position="1"/>
        <end position="103"/>
    </location>
</feature>
<dbReference type="GO" id="GO:0061042">
    <property type="term" value="P:vascular wound healing"/>
    <property type="evidence" value="ECO:0007669"/>
    <property type="project" value="Ensembl"/>
</dbReference>
<evidence type="ECO:0000313" key="8">
    <source>
        <dbReference type="Ensembl" id="ENSPSIP00000013649.1"/>
    </source>
</evidence>
<keyword evidence="3 6" id="KW-1133">Transmembrane helix</keyword>
<dbReference type="GeneTree" id="ENSGT00940000155838"/>
<dbReference type="InterPro" id="IPR013106">
    <property type="entry name" value="Ig_V-set"/>
</dbReference>
<dbReference type="InterPro" id="IPR003598">
    <property type="entry name" value="Ig_sub2"/>
</dbReference>